<comment type="caution">
    <text evidence="1">The sequence shown here is derived from an EMBL/GenBank/DDBJ whole genome shotgun (WGS) entry which is preliminary data.</text>
</comment>
<dbReference type="Proteomes" id="UP001195483">
    <property type="component" value="Unassembled WGS sequence"/>
</dbReference>
<sequence>MDEKNVDIHISRISNHHKFRSYGINKINILMPAAKISFSHVQAATAVPFVSVYAKEKRSADIFHKQIDNKLTAEEENVL</sequence>
<reference evidence="1" key="2">
    <citation type="journal article" date="2021" name="Genome Biol. Evol.">
        <title>Developing a high-quality reference genome for a parasitic bivalve with doubly uniparental inheritance (Bivalvia: Unionida).</title>
        <authorList>
            <person name="Smith C.H."/>
        </authorList>
    </citation>
    <scope>NUCLEOTIDE SEQUENCE</scope>
    <source>
        <strain evidence="1">CHS0354</strain>
        <tissue evidence="1">Mantle</tissue>
    </source>
</reference>
<accession>A0AAE0SI44</accession>
<evidence type="ECO:0000313" key="1">
    <source>
        <dbReference type="EMBL" id="KAK3592417.1"/>
    </source>
</evidence>
<protein>
    <submittedName>
        <fullName evidence="1">Uncharacterized protein</fullName>
    </submittedName>
</protein>
<dbReference type="AlphaFoldDB" id="A0AAE0SI44"/>
<dbReference type="EMBL" id="JAEAOA010000313">
    <property type="protein sequence ID" value="KAK3592417.1"/>
    <property type="molecule type" value="Genomic_DNA"/>
</dbReference>
<evidence type="ECO:0000313" key="2">
    <source>
        <dbReference type="Proteomes" id="UP001195483"/>
    </source>
</evidence>
<organism evidence="1 2">
    <name type="scientific">Potamilus streckersoni</name>
    <dbReference type="NCBI Taxonomy" id="2493646"/>
    <lineage>
        <taxon>Eukaryota</taxon>
        <taxon>Metazoa</taxon>
        <taxon>Spiralia</taxon>
        <taxon>Lophotrochozoa</taxon>
        <taxon>Mollusca</taxon>
        <taxon>Bivalvia</taxon>
        <taxon>Autobranchia</taxon>
        <taxon>Heteroconchia</taxon>
        <taxon>Palaeoheterodonta</taxon>
        <taxon>Unionida</taxon>
        <taxon>Unionoidea</taxon>
        <taxon>Unionidae</taxon>
        <taxon>Ambleminae</taxon>
        <taxon>Lampsilini</taxon>
        <taxon>Potamilus</taxon>
    </lineage>
</organism>
<reference evidence="1" key="3">
    <citation type="submission" date="2023-05" db="EMBL/GenBank/DDBJ databases">
        <authorList>
            <person name="Smith C.H."/>
        </authorList>
    </citation>
    <scope>NUCLEOTIDE SEQUENCE</scope>
    <source>
        <strain evidence="1">CHS0354</strain>
        <tissue evidence="1">Mantle</tissue>
    </source>
</reference>
<proteinExistence type="predicted"/>
<gene>
    <name evidence="1" type="ORF">CHS0354_004042</name>
</gene>
<keyword evidence="2" id="KW-1185">Reference proteome</keyword>
<name>A0AAE0SI44_9BIVA</name>
<reference evidence="1" key="1">
    <citation type="journal article" date="2021" name="Genome Biol. Evol.">
        <title>A High-Quality Reference Genome for a Parasitic Bivalve with Doubly Uniparental Inheritance (Bivalvia: Unionida).</title>
        <authorList>
            <person name="Smith C.H."/>
        </authorList>
    </citation>
    <scope>NUCLEOTIDE SEQUENCE</scope>
    <source>
        <strain evidence="1">CHS0354</strain>
    </source>
</reference>